<dbReference type="GO" id="GO:0008270">
    <property type="term" value="F:zinc ion binding"/>
    <property type="evidence" value="ECO:0007669"/>
    <property type="project" value="InterPro"/>
</dbReference>
<sequence length="403" mass="45498">MSCRMYLALKMSDNSGNLVVNIVRVISLIVGGNGSGESRVSDEPSCPGKRHQRIRTCLSGEIESSSSPIRRQAPDVKYPEKMEQYEHVCNDHQTATAPTTSMQKYCHPNIQISQLLPNGISTWLAPKIEERRLGIKDFGFKQKSVMMVNFKPGDMVYLGSWNELILFLCIHNSHRVVIGLMLMANEFKDKMPMEPDSVIWTTLLGGCRKYDETKLAKLVVVKLGELLYDHPLHLFGSPEEIPIGNYGPNLPPSYCKNSCKLRVYDEVNDFRSKHIDNKTHLRNFPALEAAVLVLFNRKLCIVKNNMGIYSSRSSSCRDAFGSVSVKILESNQQVKWQCAICRNLNENEGEYVVTSKEELLNNPALSSPMVDYVQTGNQEKDPSAVHLDILHAKIPTNLIEIYY</sequence>
<dbReference type="GO" id="GO:0006886">
    <property type="term" value="P:intracellular protein transport"/>
    <property type="evidence" value="ECO:0007669"/>
    <property type="project" value="InterPro"/>
</dbReference>
<reference evidence="1" key="1">
    <citation type="journal article" date="2007" name="PLoS ONE">
        <title>The first genome sequence of an elite grapevine cultivar (Pinot noir Vitis vinifera L.): coping with a highly heterozygous genome.</title>
        <authorList>
            <person name="Velasco R."/>
            <person name="Zharkikh A."/>
            <person name="Troggio M."/>
            <person name="Cartwright D.A."/>
            <person name="Cestaro A."/>
            <person name="Pruss D."/>
            <person name="Pindo M."/>
            <person name="FitzGerald L.M."/>
            <person name="Vezzulli S."/>
            <person name="Reid J."/>
            <person name="Malacarne G."/>
            <person name="Iliev D."/>
            <person name="Coppola G."/>
            <person name="Wardell B."/>
            <person name="Micheletti D."/>
            <person name="Macalma T."/>
            <person name="Facci M."/>
            <person name="Mitchell J.T."/>
            <person name="Perazzolli M."/>
            <person name="Eldredge G."/>
            <person name="Gatto P."/>
            <person name="Oyzerski R."/>
            <person name="Moretto M."/>
            <person name="Gutin N."/>
            <person name="Stefanini M."/>
            <person name="Chen Y."/>
            <person name="Segala C."/>
            <person name="Davenport C."/>
            <person name="Dematte L."/>
            <person name="Mraz A."/>
            <person name="Battilana J."/>
            <person name="Stormo K."/>
            <person name="Costa F."/>
            <person name="Tao Q."/>
            <person name="Si-Ammour A."/>
            <person name="Harkins T."/>
            <person name="Lackey A."/>
            <person name="Perbost C."/>
            <person name="Taillon B."/>
            <person name="Stella A."/>
            <person name="Solovyev V."/>
            <person name="Fawcett J.A."/>
            <person name="Sterck L."/>
            <person name="Vandepoele K."/>
            <person name="Grando S.M."/>
            <person name="Toppo S."/>
            <person name="Moser C."/>
            <person name="Lanchbury J."/>
            <person name="Bogden R."/>
            <person name="Skolnick M."/>
            <person name="Sgaramella V."/>
            <person name="Bhatnagar S.K."/>
            <person name="Fontana P."/>
            <person name="Gutin A."/>
            <person name="Van de Peer Y."/>
            <person name="Salamini F."/>
            <person name="Viola R."/>
        </authorList>
    </citation>
    <scope>NUCLEOTIDE SEQUENCE</scope>
</reference>
<evidence type="ECO:0000313" key="1">
    <source>
        <dbReference type="EMBL" id="CAN77963.1"/>
    </source>
</evidence>
<name>A5AJ13_VITVI</name>
<dbReference type="GO" id="GO:0030127">
    <property type="term" value="C:COPII vesicle coat"/>
    <property type="evidence" value="ECO:0007669"/>
    <property type="project" value="InterPro"/>
</dbReference>
<dbReference type="InterPro" id="IPR036174">
    <property type="entry name" value="Znf_Sec23_Sec24_sf"/>
</dbReference>
<proteinExistence type="predicted"/>
<dbReference type="AlphaFoldDB" id="A5AJ13"/>
<accession>A5AJ13</accession>
<gene>
    <name evidence="1" type="ORF">VITISV_027326</name>
</gene>
<dbReference type="SUPFAM" id="SSF82919">
    <property type="entry name" value="Zn-finger domain of Sec23/24"/>
    <property type="match status" value="1"/>
</dbReference>
<protein>
    <submittedName>
        <fullName evidence="1">Uncharacterized protein</fullName>
    </submittedName>
</protein>
<dbReference type="EMBL" id="AM427851">
    <property type="protein sequence ID" value="CAN77963.1"/>
    <property type="molecule type" value="Genomic_DNA"/>
</dbReference>
<dbReference type="GO" id="GO:0006888">
    <property type="term" value="P:endoplasmic reticulum to Golgi vesicle-mediated transport"/>
    <property type="evidence" value="ECO:0007669"/>
    <property type="project" value="InterPro"/>
</dbReference>
<dbReference type="ExpressionAtlas" id="A5AJ13">
    <property type="expression patterns" value="baseline and differential"/>
</dbReference>
<organism evidence="1">
    <name type="scientific">Vitis vinifera</name>
    <name type="common">Grape</name>
    <dbReference type="NCBI Taxonomy" id="29760"/>
    <lineage>
        <taxon>Eukaryota</taxon>
        <taxon>Viridiplantae</taxon>
        <taxon>Streptophyta</taxon>
        <taxon>Embryophyta</taxon>
        <taxon>Tracheophyta</taxon>
        <taxon>Spermatophyta</taxon>
        <taxon>Magnoliopsida</taxon>
        <taxon>eudicotyledons</taxon>
        <taxon>Gunneridae</taxon>
        <taxon>Pentapetalae</taxon>
        <taxon>rosids</taxon>
        <taxon>Vitales</taxon>
        <taxon>Vitaceae</taxon>
        <taxon>Viteae</taxon>
        <taxon>Vitis</taxon>
    </lineage>
</organism>